<dbReference type="PANTHER" id="PTHR43048">
    <property type="entry name" value="METHYLMALONYL-COA EPIMERASE"/>
    <property type="match status" value="1"/>
</dbReference>
<dbReference type="EMBL" id="JBHTHM010001989">
    <property type="protein sequence ID" value="MFD0787422.1"/>
    <property type="molecule type" value="Genomic_DNA"/>
</dbReference>
<feature type="domain" description="VOC" evidence="2">
    <location>
        <begin position="26"/>
        <end position="154"/>
    </location>
</feature>
<dbReference type="InterPro" id="IPR051785">
    <property type="entry name" value="MMCE/EMCE_epimerase"/>
</dbReference>
<evidence type="ECO:0000259" key="2">
    <source>
        <dbReference type="PROSITE" id="PS51819"/>
    </source>
</evidence>
<evidence type="ECO:0000313" key="4">
    <source>
        <dbReference type="Proteomes" id="UP001597053"/>
    </source>
</evidence>
<dbReference type="SUPFAM" id="SSF54593">
    <property type="entry name" value="Glyoxalase/Bleomycin resistance protein/Dihydroxybiphenyl dioxygenase"/>
    <property type="match status" value="1"/>
</dbReference>
<comment type="caution">
    <text evidence="3">The sequence shown here is derived from an EMBL/GenBank/DDBJ whole genome shotgun (WGS) entry which is preliminary data.</text>
</comment>
<dbReference type="PROSITE" id="PS51819">
    <property type="entry name" value="VOC"/>
    <property type="match status" value="1"/>
</dbReference>
<keyword evidence="1" id="KW-0479">Metal-binding</keyword>
<organism evidence="3 4">
    <name type="scientific">Micromonospora azadirachtae</name>
    <dbReference type="NCBI Taxonomy" id="1970735"/>
    <lineage>
        <taxon>Bacteria</taxon>
        <taxon>Bacillati</taxon>
        <taxon>Actinomycetota</taxon>
        <taxon>Actinomycetes</taxon>
        <taxon>Micromonosporales</taxon>
        <taxon>Micromonosporaceae</taxon>
        <taxon>Micromonospora</taxon>
    </lineage>
</organism>
<accession>A0ABW3A917</accession>
<protein>
    <submittedName>
        <fullName evidence="3">VOC family protein</fullName>
    </submittedName>
</protein>
<dbReference type="Gene3D" id="3.10.180.10">
    <property type="entry name" value="2,3-Dihydroxybiphenyl 1,2-Dioxygenase, domain 1"/>
    <property type="match status" value="1"/>
</dbReference>
<evidence type="ECO:0000313" key="3">
    <source>
        <dbReference type="EMBL" id="MFD0787422.1"/>
    </source>
</evidence>
<dbReference type="InterPro" id="IPR029068">
    <property type="entry name" value="Glyas_Bleomycin-R_OHBP_Dase"/>
</dbReference>
<dbReference type="PANTHER" id="PTHR43048:SF3">
    <property type="entry name" value="METHYLMALONYL-COA EPIMERASE, MITOCHONDRIAL"/>
    <property type="match status" value="1"/>
</dbReference>
<dbReference type="Pfam" id="PF13669">
    <property type="entry name" value="Glyoxalase_4"/>
    <property type="match status" value="1"/>
</dbReference>
<keyword evidence="4" id="KW-1185">Reference proteome</keyword>
<sequence length="163" mass="17720">MFLPSSRPWSRARRAGSLGCMSMSFSHDHVGLSVTPEDLDATIEWYVSKLGFTVDRRFDSHGTTFVYLVSGDVKIELLAGASHRQPPIPDVLTSMDPVRLHHFCLAVEDLDATVSALRDLGVALIGGPMAVAAIGQRIAFVTDNLGNIIEFAEPGTWPAGRRD</sequence>
<dbReference type="InterPro" id="IPR037523">
    <property type="entry name" value="VOC_core"/>
</dbReference>
<reference evidence="4" key="1">
    <citation type="journal article" date="2019" name="Int. J. Syst. Evol. Microbiol.">
        <title>The Global Catalogue of Microorganisms (GCM) 10K type strain sequencing project: providing services to taxonomists for standard genome sequencing and annotation.</title>
        <authorList>
            <consortium name="The Broad Institute Genomics Platform"/>
            <consortium name="The Broad Institute Genome Sequencing Center for Infectious Disease"/>
            <person name="Wu L."/>
            <person name="Ma J."/>
        </authorList>
    </citation>
    <scope>NUCLEOTIDE SEQUENCE [LARGE SCALE GENOMIC DNA]</scope>
    <source>
        <strain evidence="4">JCM 32148</strain>
    </source>
</reference>
<proteinExistence type="predicted"/>
<dbReference type="Proteomes" id="UP001597053">
    <property type="component" value="Unassembled WGS sequence"/>
</dbReference>
<name>A0ABW3A917_9ACTN</name>
<gene>
    <name evidence="3" type="ORF">ACFQZ8_26260</name>
</gene>
<evidence type="ECO:0000256" key="1">
    <source>
        <dbReference type="ARBA" id="ARBA00022723"/>
    </source>
</evidence>